<keyword evidence="2" id="KW-1185">Reference proteome</keyword>
<gene>
    <name evidence="1" type="ORF">R2601_19664</name>
</gene>
<sequence length="66" mass="7590">MVPPALTFSWRASSIRHDDSTEIEPESFWTPIIPLRGQFCTPALLTEKGRIKILTMTRSDMDKLKK</sequence>
<accession>Q0FU11</accession>
<dbReference type="AlphaFoldDB" id="Q0FU11"/>
<comment type="caution">
    <text evidence="1">The sequence shown here is derived from an EMBL/GenBank/DDBJ whole genome shotgun (WGS) entry which is preliminary data.</text>
</comment>
<organism evidence="1 2">
    <name type="scientific">Salipiger bermudensis (strain DSM 26914 / JCM 13377 / KCTC 12554 / HTCC2601)</name>
    <name type="common">Pelagibaca bermudensis</name>
    <dbReference type="NCBI Taxonomy" id="314265"/>
    <lineage>
        <taxon>Bacteria</taxon>
        <taxon>Pseudomonadati</taxon>
        <taxon>Pseudomonadota</taxon>
        <taxon>Alphaproteobacteria</taxon>
        <taxon>Rhodobacterales</taxon>
        <taxon>Roseobacteraceae</taxon>
        <taxon>Salipiger</taxon>
    </lineage>
</organism>
<reference evidence="1 2" key="1">
    <citation type="journal article" date="2010" name="J. Bacteriol.">
        <title>Genome sequences of Pelagibaca bermudensis HTCC2601T and Maritimibacter alkaliphilus HTCC2654T, the type strains of two marine Roseobacter genera.</title>
        <authorList>
            <person name="Thrash J.C."/>
            <person name="Cho J.C."/>
            <person name="Ferriera S."/>
            <person name="Johnson J."/>
            <person name="Vergin K.L."/>
            <person name="Giovannoni S.J."/>
        </authorList>
    </citation>
    <scope>NUCLEOTIDE SEQUENCE [LARGE SCALE GENOMIC DNA]</scope>
    <source>
        <strain evidence="2">DSM 26914 / JCM 13377 / KCTC 12554 / HTCC2601</strain>
    </source>
</reference>
<dbReference type="HOGENOM" id="CLU_2827306_0_0_5"/>
<proteinExistence type="predicted"/>
<dbReference type="EMBL" id="AATQ01000005">
    <property type="protein sequence ID" value="EAU47588.1"/>
    <property type="molecule type" value="Genomic_DNA"/>
</dbReference>
<evidence type="ECO:0000313" key="2">
    <source>
        <dbReference type="Proteomes" id="UP000006230"/>
    </source>
</evidence>
<dbReference type="Proteomes" id="UP000006230">
    <property type="component" value="Unassembled WGS sequence"/>
</dbReference>
<name>Q0FU11_SALBH</name>
<protein>
    <submittedName>
        <fullName evidence="1">Uncharacterized protein</fullName>
    </submittedName>
</protein>
<evidence type="ECO:0000313" key="1">
    <source>
        <dbReference type="EMBL" id="EAU47588.1"/>
    </source>
</evidence>